<protein>
    <submittedName>
        <fullName evidence="4">Sugar or nucleoside kinase, ribokinase family</fullName>
    </submittedName>
</protein>
<evidence type="ECO:0000259" key="3">
    <source>
        <dbReference type="Pfam" id="PF00294"/>
    </source>
</evidence>
<evidence type="ECO:0000313" key="5">
    <source>
        <dbReference type="Proteomes" id="UP000198701"/>
    </source>
</evidence>
<evidence type="ECO:0000256" key="2">
    <source>
        <dbReference type="ARBA" id="ARBA00022777"/>
    </source>
</evidence>
<dbReference type="Gene3D" id="3.40.1190.20">
    <property type="match status" value="1"/>
</dbReference>
<evidence type="ECO:0000256" key="1">
    <source>
        <dbReference type="ARBA" id="ARBA00022679"/>
    </source>
</evidence>
<dbReference type="GO" id="GO:0016301">
    <property type="term" value="F:kinase activity"/>
    <property type="evidence" value="ECO:0007669"/>
    <property type="project" value="UniProtKB-KW"/>
</dbReference>
<dbReference type="InterPro" id="IPR029056">
    <property type="entry name" value="Ribokinase-like"/>
</dbReference>
<dbReference type="Pfam" id="PF00294">
    <property type="entry name" value="PfkB"/>
    <property type="match status" value="1"/>
</dbReference>
<dbReference type="PANTHER" id="PTHR10584:SF166">
    <property type="entry name" value="RIBOKINASE"/>
    <property type="match status" value="1"/>
</dbReference>
<feature type="domain" description="Carbohydrate kinase PfkB" evidence="3">
    <location>
        <begin position="69"/>
        <end position="313"/>
    </location>
</feature>
<dbReference type="InterPro" id="IPR002173">
    <property type="entry name" value="Carboh/pur_kinase_PfkB_CS"/>
</dbReference>
<proteinExistence type="predicted"/>
<dbReference type="SUPFAM" id="SSF53613">
    <property type="entry name" value="Ribokinase-like"/>
    <property type="match status" value="1"/>
</dbReference>
<evidence type="ECO:0000313" key="4">
    <source>
        <dbReference type="EMBL" id="SDK59716.1"/>
    </source>
</evidence>
<organism evidence="4 5">
    <name type="scientific">Cryobacterium psychrotolerans</name>
    <dbReference type="NCBI Taxonomy" id="386301"/>
    <lineage>
        <taxon>Bacteria</taxon>
        <taxon>Bacillati</taxon>
        <taxon>Actinomycetota</taxon>
        <taxon>Actinomycetes</taxon>
        <taxon>Micrococcales</taxon>
        <taxon>Microbacteriaceae</taxon>
        <taxon>Cryobacterium</taxon>
    </lineage>
</organism>
<dbReference type="Proteomes" id="UP000198701">
    <property type="component" value="Unassembled WGS sequence"/>
</dbReference>
<sequence length="348" mass="36610">MISSTEPRLIVATGGIGSGITLALNGNATLGREESRAAVLLESRDYCKLHIVSHYLQTLLGRDFPIIPVGKVGADAAGPILLDDMRQIGLDLRHVKVVTGKTTLFAVCYIYPNGDGGNLTTQRSASDDVSLEDIRALEDELEGVGSAGIALALPEVPLESRAELLRLATQAGFLRVAAFVTGEAPAVLSSGMLESVDLLALNLDEARAFASIPPSVESAPEIVHRSMEGLLLQNDHLSLVITAGRHGSWTWDGESLQHTPAPEVAVLSTAGAGDAHLAGVVAALAHGVGLHDANRFASIISAMKVGSVHTINQEITAATVLEAARNFGILIPNHMQQRLNEVAAERLD</sequence>
<dbReference type="PROSITE" id="PS00584">
    <property type="entry name" value="PFKB_KINASES_2"/>
    <property type="match status" value="1"/>
</dbReference>
<dbReference type="AlphaFoldDB" id="A0A1G9D707"/>
<keyword evidence="1" id="KW-0808">Transferase</keyword>
<name>A0A1G9D707_9MICO</name>
<gene>
    <name evidence="4" type="ORF">SAMN05216282_108100</name>
</gene>
<reference evidence="4 5" key="1">
    <citation type="submission" date="2016-10" db="EMBL/GenBank/DDBJ databases">
        <authorList>
            <person name="de Groot N.N."/>
        </authorList>
    </citation>
    <scope>NUCLEOTIDE SEQUENCE [LARGE SCALE GENOMIC DNA]</scope>
    <source>
        <strain evidence="4 5">CGMCC 1.5382</strain>
    </source>
</reference>
<dbReference type="PANTHER" id="PTHR10584">
    <property type="entry name" value="SUGAR KINASE"/>
    <property type="match status" value="1"/>
</dbReference>
<accession>A0A1G9D707</accession>
<keyword evidence="5" id="KW-1185">Reference proteome</keyword>
<dbReference type="RefSeq" id="WP_167738522.1">
    <property type="nucleotide sequence ID" value="NZ_FNFU01000008.1"/>
</dbReference>
<dbReference type="InterPro" id="IPR011611">
    <property type="entry name" value="PfkB_dom"/>
</dbReference>
<keyword evidence="2 4" id="KW-0418">Kinase</keyword>
<dbReference type="STRING" id="386301.SAMN05216282_108100"/>
<dbReference type="EMBL" id="FNFU01000008">
    <property type="protein sequence ID" value="SDK59716.1"/>
    <property type="molecule type" value="Genomic_DNA"/>
</dbReference>